<dbReference type="InterPro" id="IPR006283">
    <property type="entry name" value="ThiL-like"/>
</dbReference>
<feature type="binding site" evidence="2">
    <location>
        <position position="146"/>
    </location>
    <ligand>
        <name>ATP</name>
        <dbReference type="ChEBI" id="CHEBI:30616"/>
    </ligand>
</feature>
<feature type="binding site" evidence="2">
    <location>
        <position position="269"/>
    </location>
    <ligand>
        <name>substrate</name>
    </ligand>
</feature>
<comment type="catalytic activity">
    <reaction evidence="2">
        <text>thiamine phosphate + ATP = thiamine diphosphate + ADP</text>
        <dbReference type="Rhea" id="RHEA:15913"/>
        <dbReference type="ChEBI" id="CHEBI:30616"/>
        <dbReference type="ChEBI" id="CHEBI:37575"/>
        <dbReference type="ChEBI" id="CHEBI:58937"/>
        <dbReference type="ChEBI" id="CHEBI:456216"/>
        <dbReference type="EC" id="2.7.4.16"/>
    </reaction>
</comment>
<gene>
    <name evidence="2" type="primary">thiL</name>
    <name evidence="5" type="ordered locus">DP2270</name>
</gene>
<keyword evidence="2" id="KW-0460">Magnesium</keyword>
<dbReference type="InterPro" id="IPR010918">
    <property type="entry name" value="PurM-like_C_dom"/>
</dbReference>
<keyword evidence="2" id="KW-0808">Transferase</keyword>
<feature type="domain" description="PurM-like N-terminal" evidence="3">
    <location>
        <begin position="26"/>
        <end position="138"/>
    </location>
</feature>
<comment type="similarity">
    <text evidence="2">Belongs to the thiamine-monophosphate kinase family.</text>
</comment>
<dbReference type="Gene3D" id="3.30.1330.10">
    <property type="entry name" value="PurM-like, N-terminal domain"/>
    <property type="match status" value="1"/>
</dbReference>
<feature type="binding site" evidence="2">
    <location>
        <position position="45"/>
    </location>
    <ligand>
        <name>Mg(2+)</name>
        <dbReference type="ChEBI" id="CHEBI:18420"/>
        <label>2</label>
    </ligand>
</feature>
<dbReference type="HOGENOM" id="CLU_046964_1_1_7"/>
<sequence length="328" mass="35916">MRELDIIGKIQQHLTAYNEKVICGIGDDCAVFSGDNGRPWLITTDTLVEGHHFDLSWHPAYELGCKAMAVNISDIAAMGGLPVHATISLTFTKDTEEAWLDEFIRGLAYMHHRYNINLIGGDTVAGERLSITVTLLGQAHKEPVYRHGAMPGDIIYVGGPLGSAAAGLFLFQNHRDEIETLKDEYASLLRHHLAPMPQVELGRALADSDYIGAMQDISDGLATDLAHIAKKSAVQAVVFEDKIPVLPEFTRLCKRYQLTATELALGGGDDYLLLFTVRAGREKEVERLARSVQAMAYPIGLITEGSGVMLKGPTGNLTDISFRGFEHE</sequence>
<evidence type="ECO:0000259" key="4">
    <source>
        <dbReference type="Pfam" id="PF02769"/>
    </source>
</evidence>
<dbReference type="InterPro" id="IPR036921">
    <property type="entry name" value="PurM-like_N_sf"/>
</dbReference>
<dbReference type="OrthoDB" id="9802811at2"/>
<dbReference type="PIRSF" id="PIRSF005303">
    <property type="entry name" value="Thiam_monoph_kin"/>
    <property type="match status" value="1"/>
</dbReference>
<protein>
    <recommendedName>
        <fullName evidence="2">Thiamine-monophosphate kinase</fullName>
        <shortName evidence="2">TMP kinase</shortName>
        <shortName evidence="2">Thiamine-phosphate kinase</shortName>
        <ecNumber evidence="2">2.7.4.16</ecNumber>
    </recommendedName>
</protein>
<feature type="binding site" evidence="2">
    <location>
        <position position="52"/>
    </location>
    <ligand>
        <name>substrate</name>
    </ligand>
</feature>
<comment type="function">
    <text evidence="2">Catalyzes the ATP-dependent phosphorylation of thiamine-monophosphate (TMP) to form thiamine-pyrophosphate (TPP), the active form of vitamin B1.</text>
</comment>
<feature type="binding site" evidence="2">
    <location>
        <position position="28"/>
    </location>
    <ligand>
        <name>Mg(2+)</name>
        <dbReference type="ChEBI" id="CHEBI:18420"/>
        <label>4</label>
    </ligand>
</feature>
<dbReference type="GO" id="GO:0000287">
    <property type="term" value="F:magnesium ion binding"/>
    <property type="evidence" value="ECO:0007669"/>
    <property type="project" value="UniProtKB-UniRule"/>
</dbReference>
<dbReference type="eggNOG" id="COG0611">
    <property type="taxonomic scope" value="Bacteria"/>
</dbReference>
<feature type="binding site" evidence="2">
    <location>
        <position position="74"/>
    </location>
    <ligand>
        <name>Mg(2+)</name>
        <dbReference type="ChEBI" id="CHEBI:18420"/>
        <label>4</label>
    </ligand>
</feature>
<dbReference type="GO" id="GO:0009229">
    <property type="term" value="P:thiamine diphosphate biosynthetic process"/>
    <property type="evidence" value="ECO:0007669"/>
    <property type="project" value="UniProtKB-UniRule"/>
</dbReference>
<feature type="binding site" evidence="2">
    <location>
        <position position="43"/>
    </location>
    <ligand>
        <name>Mg(2+)</name>
        <dbReference type="ChEBI" id="CHEBI:18420"/>
        <label>4</label>
    </ligand>
</feature>
<dbReference type="EC" id="2.7.4.16" evidence="2"/>
<dbReference type="KEGG" id="dps:DP2270"/>
<dbReference type="GO" id="GO:0005524">
    <property type="term" value="F:ATP binding"/>
    <property type="evidence" value="ECO:0007669"/>
    <property type="project" value="UniProtKB-UniRule"/>
</dbReference>
<dbReference type="InterPro" id="IPR016188">
    <property type="entry name" value="PurM-like_N"/>
</dbReference>
<dbReference type="PANTHER" id="PTHR30270">
    <property type="entry name" value="THIAMINE-MONOPHOSPHATE KINASE"/>
    <property type="match status" value="1"/>
</dbReference>
<feature type="binding site" evidence="2">
    <location>
        <position position="45"/>
    </location>
    <ligand>
        <name>Mg(2+)</name>
        <dbReference type="ChEBI" id="CHEBI:18420"/>
        <label>1</label>
    </ligand>
</feature>
<feature type="binding site" evidence="2">
    <location>
        <position position="74"/>
    </location>
    <ligand>
        <name>Mg(2+)</name>
        <dbReference type="ChEBI" id="CHEBI:18420"/>
        <label>2</label>
    </ligand>
</feature>
<dbReference type="PANTHER" id="PTHR30270:SF0">
    <property type="entry name" value="THIAMINE-MONOPHOSPHATE KINASE"/>
    <property type="match status" value="1"/>
</dbReference>
<feature type="domain" description="PurM-like C-terminal" evidence="4">
    <location>
        <begin position="151"/>
        <end position="307"/>
    </location>
</feature>
<organism evidence="5 6">
    <name type="scientific">Desulfotalea psychrophila (strain LSv54 / DSM 12343)</name>
    <dbReference type="NCBI Taxonomy" id="177439"/>
    <lineage>
        <taxon>Bacteria</taxon>
        <taxon>Pseudomonadati</taxon>
        <taxon>Thermodesulfobacteriota</taxon>
        <taxon>Desulfobulbia</taxon>
        <taxon>Desulfobulbales</taxon>
        <taxon>Desulfocapsaceae</taxon>
        <taxon>Desulfotalea</taxon>
    </lineage>
</organism>
<comment type="caution">
    <text evidence="2">Lacks conserved residue(s) required for the propagation of feature annotation.</text>
</comment>
<keyword evidence="2" id="KW-0067">ATP-binding</keyword>
<comment type="miscellaneous">
    <text evidence="2">Reaction mechanism of ThiL seems to utilize a direct, inline transfer of the gamma-phosphate of ATP to TMP rather than a phosphorylated enzyme intermediate.</text>
</comment>
<dbReference type="InterPro" id="IPR036676">
    <property type="entry name" value="PurM-like_C_sf"/>
</dbReference>
<dbReference type="Pfam" id="PF02769">
    <property type="entry name" value="AIRS_C"/>
    <property type="match status" value="1"/>
</dbReference>
<reference evidence="6" key="1">
    <citation type="journal article" date="2004" name="Environ. Microbiol.">
        <title>The genome of Desulfotalea psychrophila, a sulfate-reducing bacterium from permanently cold Arctic sediments.</title>
        <authorList>
            <person name="Rabus R."/>
            <person name="Ruepp A."/>
            <person name="Frickey T."/>
            <person name="Rattei T."/>
            <person name="Fartmann B."/>
            <person name="Stark M."/>
            <person name="Bauer M."/>
            <person name="Zibat A."/>
            <person name="Lombardot T."/>
            <person name="Becker I."/>
            <person name="Amann J."/>
            <person name="Gellner K."/>
            <person name="Teeling H."/>
            <person name="Leuschner W.D."/>
            <person name="Gloeckner F.-O."/>
            <person name="Lupas A.N."/>
            <person name="Amann R."/>
            <person name="Klenk H.-P."/>
        </authorList>
    </citation>
    <scope>NUCLEOTIDE SEQUENCE [LARGE SCALE GENOMIC DNA]</scope>
    <source>
        <strain evidence="6">DSM 12343 / LSv54</strain>
    </source>
</reference>
<dbReference type="RefSeq" id="WP_011189511.1">
    <property type="nucleotide sequence ID" value="NC_006138.1"/>
</dbReference>
<evidence type="ECO:0000313" key="5">
    <source>
        <dbReference type="EMBL" id="CAG36999.1"/>
    </source>
</evidence>
<dbReference type="CDD" id="cd02194">
    <property type="entry name" value="ThiL"/>
    <property type="match status" value="1"/>
</dbReference>
<dbReference type="Gene3D" id="3.90.650.10">
    <property type="entry name" value="PurM-like C-terminal domain"/>
    <property type="match status" value="1"/>
</dbReference>
<dbReference type="UniPathway" id="UPA00060">
    <property type="reaction ID" value="UER00142"/>
</dbReference>
<feature type="binding site" evidence="2">
    <location>
        <position position="219"/>
    </location>
    <ligand>
        <name>Mg(2+)</name>
        <dbReference type="ChEBI" id="CHEBI:18420"/>
        <label>5</label>
    </ligand>
</feature>
<dbReference type="EMBL" id="CR522870">
    <property type="protein sequence ID" value="CAG36999.1"/>
    <property type="molecule type" value="Genomic_DNA"/>
</dbReference>
<keyword evidence="1 2" id="KW-0784">Thiamine biosynthesis</keyword>
<name>Q6AKX6_DESPS</name>
<keyword evidence="6" id="KW-1185">Reference proteome</keyword>
<feature type="binding site" evidence="2">
    <location>
        <position position="218"/>
    </location>
    <ligand>
        <name>ATP</name>
        <dbReference type="ChEBI" id="CHEBI:30616"/>
    </ligand>
</feature>
<feature type="binding site" evidence="2">
    <location>
        <position position="122"/>
    </location>
    <ligand>
        <name>Mg(2+)</name>
        <dbReference type="ChEBI" id="CHEBI:18420"/>
        <label>1</label>
    </ligand>
</feature>
<dbReference type="Pfam" id="PF00586">
    <property type="entry name" value="AIRS"/>
    <property type="match status" value="1"/>
</dbReference>
<comment type="pathway">
    <text evidence="2">Cofactor biosynthesis; thiamine diphosphate biosynthesis; thiamine diphosphate from thiamine phosphate: step 1/1.</text>
</comment>
<proteinExistence type="inferred from homology"/>
<dbReference type="STRING" id="177439.DP2270"/>
<dbReference type="NCBIfam" id="TIGR01379">
    <property type="entry name" value="thiL"/>
    <property type="match status" value="1"/>
</dbReference>
<feature type="binding site" evidence="2">
    <location>
        <position position="28"/>
    </location>
    <ligand>
        <name>Mg(2+)</name>
        <dbReference type="ChEBI" id="CHEBI:18420"/>
        <label>3</label>
    </ligand>
</feature>
<feature type="binding site" evidence="2">
    <location>
        <position position="325"/>
    </location>
    <ligand>
        <name>substrate</name>
    </ligand>
</feature>
<dbReference type="HAMAP" id="MF_02128">
    <property type="entry name" value="TMP_kinase"/>
    <property type="match status" value="1"/>
</dbReference>
<feature type="binding site" evidence="2">
    <location>
        <begin position="121"/>
        <end position="122"/>
    </location>
    <ligand>
        <name>ATP</name>
        <dbReference type="ChEBI" id="CHEBI:30616"/>
    </ligand>
</feature>
<keyword evidence="2 5" id="KW-0418">Kinase</keyword>
<dbReference type="GO" id="GO:0009030">
    <property type="term" value="F:thiamine-phosphate kinase activity"/>
    <property type="evidence" value="ECO:0007669"/>
    <property type="project" value="UniProtKB-UniRule"/>
</dbReference>
<evidence type="ECO:0000256" key="2">
    <source>
        <dbReference type="HAMAP-Rule" id="MF_02128"/>
    </source>
</evidence>
<feature type="binding site" evidence="2">
    <location>
        <position position="44"/>
    </location>
    <ligand>
        <name>Mg(2+)</name>
        <dbReference type="ChEBI" id="CHEBI:18420"/>
        <label>1</label>
    </ligand>
</feature>
<dbReference type="SUPFAM" id="SSF56042">
    <property type="entry name" value="PurM C-terminal domain-like"/>
    <property type="match status" value="1"/>
</dbReference>
<evidence type="ECO:0000259" key="3">
    <source>
        <dbReference type="Pfam" id="PF00586"/>
    </source>
</evidence>
<feature type="binding site" evidence="2">
    <location>
        <position position="74"/>
    </location>
    <ligand>
        <name>Mg(2+)</name>
        <dbReference type="ChEBI" id="CHEBI:18420"/>
        <label>3</label>
    </ligand>
</feature>
<dbReference type="Proteomes" id="UP000000602">
    <property type="component" value="Chromosome"/>
</dbReference>
<feature type="binding site" evidence="2">
    <location>
        <position position="216"/>
    </location>
    <ligand>
        <name>Mg(2+)</name>
        <dbReference type="ChEBI" id="CHEBI:18420"/>
        <label>3</label>
    </ligand>
</feature>
<keyword evidence="2" id="KW-0547">Nucleotide-binding</keyword>
<dbReference type="GO" id="GO:0009228">
    <property type="term" value="P:thiamine biosynthetic process"/>
    <property type="evidence" value="ECO:0007669"/>
    <property type="project" value="UniProtKB-KW"/>
</dbReference>
<dbReference type="SUPFAM" id="SSF55326">
    <property type="entry name" value="PurM N-terminal domain-like"/>
    <property type="match status" value="1"/>
</dbReference>
<dbReference type="AlphaFoldDB" id="Q6AKX6"/>
<keyword evidence="2" id="KW-0479">Metal-binding</keyword>
<evidence type="ECO:0000313" key="6">
    <source>
        <dbReference type="Proteomes" id="UP000000602"/>
    </source>
</evidence>
<evidence type="ECO:0000256" key="1">
    <source>
        <dbReference type="ARBA" id="ARBA00022977"/>
    </source>
</evidence>
<accession>Q6AKX6</accession>